<sequence>MLQPIPYGATARRLEWSFLPPHLRDLVGRRLGSPVVSAASCPGGFTPGMASVLTCADGSRHFVKAASVKAQRVFAASYADEARRLAALPAGVPAPRLRWWHADEDWVVLGIEHVPGELARRPWDLDELERCLDALEDCADLLTPAPPAVAPTTFAADMADAVAGWAEVGPDPDLPGLAAHRAEAAALAAAHVEVTAGDTAVHTDVRDDNLLLGPLGEVWLCDWNFAVRGAAWVDTVMLLLGPRGDGVDVESLLATRALTREVPADHVDRLLALLAGFFLAARERPVPPTSPWLRAHQDWCAQVAWAWLCERRGWA</sequence>
<evidence type="ECO:0000313" key="1">
    <source>
        <dbReference type="EMBL" id="GAA1930098.1"/>
    </source>
</evidence>
<dbReference type="SUPFAM" id="SSF56112">
    <property type="entry name" value="Protein kinase-like (PK-like)"/>
    <property type="match status" value="1"/>
</dbReference>
<comment type="caution">
    <text evidence="1">The sequence shown here is derived from an EMBL/GenBank/DDBJ whole genome shotgun (WGS) entry which is preliminary data.</text>
</comment>
<name>A0ABN2PSR3_9ACTN</name>
<accession>A0ABN2PSR3</accession>
<dbReference type="Proteomes" id="UP001501612">
    <property type="component" value="Unassembled WGS sequence"/>
</dbReference>
<protein>
    <recommendedName>
        <fullName evidence="3">Aminoglycoside phosphotransferase domain-containing protein</fullName>
    </recommendedName>
</protein>
<reference evidence="1 2" key="1">
    <citation type="journal article" date="2019" name="Int. J. Syst. Evol. Microbiol.">
        <title>The Global Catalogue of Microorganisms (GCM) 10K type strain sequencing project: providing services to taxonomists for standard genome sequencing and annotation.</title>
        <authorList>
            <consortium name="The Broad Institute Genomics Platform"/>
            <consortium name="The Broad Institute Genome Sequencing Center for Infectious Disease"/>
            <person name="Wu L."/>
            <person name="Ma J."/>
        </authorList>
    </citation>
    <scope>NUCLEOTIDE SEQUENCE [LARGE SCALE GENOMIC DNA]</scope>
    <source>
        <strain evidence="1 2">JCM 14046</strain>
    </source>
</reference>
<dbReference type="EMBL" id="BAAAMY010000014">
    <property type="protein sequence ID" value="GAA1930098.1"/>
    <property type="molecule type" value="Genomic_DNA"/>
</dbReference>
<proteinExistence type="predicted"/>
<dbReference type="InterPro" id="IPR011009">
    <property type="entry name" value="Kinase-like_dom_sf"/>
</dbReference>
<dbReference type="RefSeq" id="WP_344009049.1">
    <property type="nucleotide sequence ID" value="NZ_BAAAMY010000014.1"/>
</dbReference>
<evidence type="ECO:0008006" key="3">
    <source>
        <dbReference type="Google" id="ProtNLM"/>
    </source>
</evidence>
<organism evidence="1 2">
    <name type="scientific">Nocardioides lentus</name>
    <dbReference type="NCBI Taxonomy" id="338077"/>
    <lineage>
        <taxon>Bacteria</taxon>
        <taxon>Bacillati</taxon>
        <taxon>Actinomycetota</taxon>
        <taxon>Actinomycetes</taxon>
        <taxon>Propionibacteriales</taxon>
        <taxon>Nocardioidaceae</taxon>
        <taxon>Nocardioides</taxon>
    </lineage>
</organism>
<evidence type="ECO:0000313" key="2">
    <source>
        <dbReference type="Proteomes" id="UP001501612"/>
    </source>
</evidence>
<gene>
    <name evidence="1" type="ORF">GCM10009737_35030</name>
</gene>
<keyword evidence="2" id="KW-1185">Reference proteome</keyword>